<keyword evidence="2" id="KW-1185">Reference proteome</keyword>
<accession>A0A7S6RH30</accession>
<proteinExistence type="predicted"/>
<dbReference type="GO" id="GO:0003743">
    <property type="term" value="F:translation initiation factor activity"/>
    <property type="evidence" value="ECO:0007669"/>
    <property type="project" value="UniProtKB-KW"/>
</dbReference>
<keyword evidence="1" id="KW-0396">Initiation factor</keyword>
<evidence type="ECO:0000313" key="2">
    <source>
        <dbReference type="Proteomes" id="UP000593846"/>
    </source>
</evidence>
<dbReference type="EMBL" id="CP063311">
    <property type="protein sequence ID" value="QOV24681.1"/>
    <property type="molecule type" value="Genomic_DNA"/>
</dbReference>
<protein>
    <submittedName>
        <fullName evidence="1">Translation initiation factor IF-2</fullName>
    </submittedName>
</protein>
<reference evidence="2" key="1">
    <citation type="submission" date="2020-10" db="EMBL/GenBank/DDBJ databases">
        <title>Genome-based taxonomic classification of the species Anabaenopsis elenkinii.</title>
        <authorList>
            <person name="Delbaje E."/>
            <person name="Andreote A.P.D."/>
            <person name="Pellegrinetti T.A."/>
            <person name="Cruz R.B."/>
            <person name="Branco L.H.Z."/>
            <person name="Fiore M.F."/>
        </authorList>
    </citation>
    <scope>NUCLEOTIDE SEQUENCE [LARGE SCALE GENOMIC DNA]</scope>
    <source>
        <strain evidence="2">CCIBt3563</strain>
    </source>
</reference>
<name>A0A7S6RH30_9CYAN</name>
<gene>
    <name evidence="1" type="ORF">IM676_11430</name>
</gene>
<evidence type="ECO:0000313" key="1">
    <source>
        <dbReference type="EMBL" id="QOV24681.1"/>
    </source>
</evidence>
<dbReference type="KEGG" id="aee:IM676_11430"/>
<organism evidence="1 2">
    <name type="scientific">Anabaenopsis elenkinii CCIBt3563</name>
    <dbReference type="NCBI Taxonomy" id="2779889"/>
    <lineage>
        <taxon>Bacteria</taxon>
        <taxon>Bacillati</taxon>
        <taxon>Cyanobacteriota</taxon>
        <taxon>Cyanophyceae</taxon>
        <taxon>Nostocales</taxon>
        <taxon>Nodulariaceae</taxon>
        <taxon>Anabaenopsis</taxon>
    </lineage>
</organism>
<keyword evidence="1" id="KW-0648">Protein biosynthesis</keyword>
<sequence length="63" mass="7085">MGFVNLLTAEIAADYSRPVARVFSLYNQLQIAQKYQKTNLALKGGDVKGYFMLELMAKNNSCH</sequence>
<dbReference type="AlphaFoldDB" id="A0A7S6RH30"/>
<dbReference type="Proteomes" id="UP000593846">
    <property type="component" value="Chromosome"/>
</dbReference>